<evidence type="ECO:0000256" key="1">
    <source>
        <dbReference type="ARBA" id="ARBA00001782"/>
    </source>
</evidence>
<feature type="binding site" evidence="10">
    <location>
        <position position="37"/>
    </location>
    <ligand>
        <name>a divalent metal cation</name>
        <dbReference type="ChEBI" id="CHEBI:60240"/>
    </ligand>
</feature>
<keyword evidence="10 11" id="KW-0119">Carbohydrate metabolism</keyword>
<sequence length="220" mass="24195">MENSRIISPSVLSMDYSKMPEQVAQLNASLAQWLHFDVMDGHFVPNLTFGPDILKGFCKLSDLVMDVHLMVSDPVKYAPIFIDAGANMVTFHVEALDNDMNKVRSLLDEIHHLGAMAGVVVKPKTDIEIIQPVLKSCDMVLIMTVEPGFGGQSFMEDMMPKVKWLAQQREALHLSYRIEVDGGINGTTYKKAVAAGADTLVAGSFVFKGNIAENVKALLK</sequence>
<comment type="pathway">
    <text evidence="10">Carbohydrate degradation.</text>
</comment>
<comment type="cofactor">
    <cofactor evidence="5">
        <name>Fe(2+)</name>
        <dbReference type="ChEBI" id="CHEBI:29033"/>
    </cofactor>
</comment>
<feature type="binding site" evidence="10">
    <location>
        <position position="10"/>
    </location>
    <ligand>
        <name>substrate</name>
    </ligand>
</feature>
<dbReference type="Proteomes" id="UP001285244">
    <property type="component" value="Unassembled WGS sequence"/>
</dbReference>
<dbReference type="RefSeq" id="WP_320325628.1">
    <property type="nucleotide sequence ID" value="NZ_JALBUS010000007.1"/>
</dbReference>
<dbReference type="PROSITE" id="PS01086">
    <property type="entry name" value="RIBUL_P_3_EPIMER_2"/>
    <property type="match status" value="1"/>
</dbReference>
<dbReference type="SUPFAM" id="SSF51366">
    <property type="entry name" value="Ribulose-phoshate binding barrel"/>
    <property type="match status" value="1"/>
</dbReference>
<evidence type="ECO:0000256" key="4">
    <source>
        <dbReference type="ARBA" id="ARBA00001947"/>
    </source>
</evidence>
<reference evidence="12 13" key="1">
    <citation type="submission" date="2022-03" db="EMBL/GenBank/DDBJ databases">
        <title>Novel taxa within the pig intestine.</title>
        <authorList>
            <person name="Wylensek D."/>
            <person name="Bishof K."/>
            <person name="Afrizal A."/>
            <person name="Clavel T."/>
        </authorList>
    </citation>
    <scope>NUCLEOTIDE SEQUENCE [LARGE SCALE GENOMIC DNA]</scope>
    <source>
        <strain evidence="12 13">Cla-KB-P134</strain>
    </source>
</reference>
<gene>
    <name evidence="10 12" type="primary">rpe</name>
    <name evidence="12" type="ORF">MOZ64_05710</name>
</gene>
<feature type="active site" description="Proton donor" evidence="10">
    <location>
        <position position="181"/>
    </location>
</feature>
<keyword evidence="9 10" id="KW-0413">Isomerase</keyword>
<comment type="catalytic activity">
    <reaction evidence="1 10 11">
        <text>D-ribulose 5-phosphate = D-xylulose 5-phosphate</text>
        <dbReference type="Rhea" id="RHEA:13677"/>
        <dbReference type="ChEBI" id="CHEBI:57737"/>
        <dbReference type="ChEBI" id="CHEBI:58121"/>
        <dbReference type="EC" id="5.1.3.1"/>
    </reaction>
</comment>
<evidence type="ECO:0000256" key="10">
    <source>
        <dbReference type="HAMAP-Rule" id="MF_02227"/>
    </source>
</evidence>
<evidence type="ECO:0000256" key="9">
    <source>
        <dbReference type="ARBA" id="ARBA00023235"/>
    </source>
</evidence>
<dbReference type="InterPro" id="IPR013785">
    <property type="entry name" value="Aldolase_TIM"/>
</dbReference>
<comment type="cofactor">
    <cofactor evidence="2">
        <name>Mn(2+)</name>
        <dbReference type="ChEBI" id="CHEBI:29035"/>
    </cofactor>
</comment>
<proteinExistence type="inferred from homology"/>
<dbReference type="GO" id="GO:0004750">
    <property type="term" value="F:D-ribulose-phosphate 3-epimerase activity"/>
    <property type="evidence" value="ECO:0007669"/>
    <property type="project" value="UniProtKB-EC"/>
</dbReference>
<evidence type="ECO:0000256" key="7">
    <source>
        <dbReference type="ARBA" id="ARBA00013188"/>
    </source>
</evidence>
<evidence type="ECO:0000313" key="12">
    <source>
        <dbReference type="EMBL" id="MDX8417336.1"/>
    </source>
</evidence>
<dbReference type="NCBIfam" id="NF004076">
    <property type="entry name" value="PRK05581.1-4"/>
    <property type="match status" value="1"/>
</dbReference>
<comment type="caution">
    <text evidence="12">The sequence shown here is derived from an EMBL/GenBank/DDBJ whole genome shotgun (WGS) entry which is preliminary data.</text>
</comment>
<feature type="active site" description="Proton acceptor" evidence="10">
    <location>
        <position position="37"/>
    </location>
</feature>
<evidence type="ECO:0000256" key="11">
    <source>
        <dbReference type="PIRNR" id="PIRNR001461"/>
    </source>
</evidence>
<comment type="cofactor">
    <cofactor evidence="10">
        <name>a divalent metal cation</name>
        <dbReference type="ChEBI" id="CHEBI:60240"/>
    </cofactor>
    <text evidence="10">Binds 1 divalent metal cation per subunit.</text>
</comment>
<dbReference type="CDD" id="cd00429">
    <property type="entry name" value="RPE"/>
    <property type="match status" value="1"/>
</dbReference>
<dbReference type="PANTHER" id="PTHR11749">
    <property type="entry name" value="RIBULOSE-5-PHOSPHATE-3-EPIMERASE"/>
    <property type="match status" value="1"/>
</dbReference>
<feature type="binding site" evidence="10">
    <location>
        <begin position="148"/>
        <end position="151"/>
    </location>
    <ligand>
        <name>substrate</name>
    </ligand>
</feature>
<dbReference type="EMBL" id="JALBUS010000007">
    <property type="protein sequence ID" value="MDX8417336.1"/>
    <property type="molecule type" value="Genomic_DNA"/>
</dbReference>
<accession>A0ABU4WLC8</accession>
<dbReference type="Pfam" id="PF00834">
    <property type="entry name" value="Ribul_P_3_epim"/>
    <property type="match status" value="1"/>
</dbReference>
<dbReference type="InterPro" id="IPR026019">
    <property type="entry name" value="Ribul_P_3_epim"/>
</dbReference>
<evidence type="ECO:0000313" key="13">
    <source>
        <dbReference type="Proteomes" id="UP001285244"/>
    </source>
</evidence>
<feature type="binding site" evidence="10">
    <location>
        <position position="68"/>
    </location>
    <ligand>
        <name>a divalent metal cation</name>
        <dbReference type="ChEBI" id="CHEBI:60240"/>
    </ligand>
</feature>
<feature type="binding site" evidence="10">
    <location>
        <begin position="181"/>
        <end position="183"/>
    </location>
    <ligand>
        <name>substrate</name>
    </ligand>
</feature>
<evidence type="ECO:0000256" key="5">
    <source>
        <dbReference type="ARBA" id="ARBA00001954"/>
    </source>
</evidence>
<dbReference type="InterPro" id="IPR011060">
    <property type="entry name" value="RibuloseP-bd_barrel"/>
</dbReference>
<feature type="binding site" evidence="10">
    <location>
        <position position="68"/>
    </location>
    <ligand>
        <name>substrate</name>
    </ligand>
</feature>
<dbReference type="EC" id="5.1.3.1" evidence="7 10"/>
<organism evidence="12 13">
    <name type="scientific">Absicoccus intestinalis</name>
    <dbReference type="NCBI Taxonomy" id="2926319"/>
    <lineage>
        <taxon>Bacteria</taxon>
        <taxon>Bacillati</taxon>
        <taxon>Bacillota</taxon>
        <taxon>Erysipelotrichia</taxon>
        <taxon>Erysipelotrichales</taxon>
        <taxon>Erysipelotrichaceae</taxon>
        <taxon>Absicoccus</taxon>
    </lineage>
</organism>
<dbReference type="PROSITE" id="PS01085">
    <property type="entry name" value="RIBUL_P_3_EPIMER_1"/>
    <property type="match status" value="1"/>
</dbReference>
<comment type="function">
    <text evidence="10">Catalyzes the reversible epimerization of D-ribulose 5-phosphate to D-xylulose 5-phosphate.</text>
</comment>
<evidence type="ECO:0000256" key="2">
    <source>
        <dbReference type="ARBA" id="ARBA00001936"/>
    </source>
</evidence>
<evidence type="ECO:0000256" key="6">
    <source>
        <dbReference type="ARBA" id="ARBA00009541"/>
    </source>
</evidence>
<dbReference type="PIRSF" id="PIRSF001461">
    <property type="entry name" value="RPE"/>
    <property type="match status" value="1"/>
</dbReference>
<comment type="similarity">
    <text evidence="6 10 11">Belongs to the ribulose-phosphate 3-epimerase family.</text>
</comment>
<name>A0ABU4WLC8_9FIRM</name>
<dbReference type="HAMAP" id="MF_02227">
    <property type="entry name" value="RPE"/>
    <property type="match status" value="1"/>
</dbReference>
<feature type="binding site" evidence="10">
    <location>
        <begin position="203"/>
        <end position="204"/>
    </location>
    <ligand>
        <name>substrate</name>
    </ligand>
</feature>
<dbReference type="InterPro" id="IPR000056">
    <property type="entry name" value="Ribul_P_3_epim-like"/>
</dbReference>
<keyword evidence="13" id="KW-1185">Reference proteome</keyword>
<feature type="binding site" evidence="10">
    <location>
        <position position="35"/>
    </location>
    <ligand>
        <name>a divalent metal cation</name>
        <dbReference type="ChEBI" id="CHEBI:60240"/>
    </ligand>
</feature>
<keyword evidence="8 10" id="KW-0479">Metal-binding</keyword>
<comment type="cofactor">
    <cofactor evidence="4">
        <name>Zn(2+)</name>
        <dbReference type="ChEBI" id="CHEBI:29105"/>
    </cofactor>
</comment>
<evidence type="ECO:0000256" key="8">
    <source>
        <dbReference type="ARBA" id="ARBA00022723"/>
    </source>
</evidence>
<comment type="cofactor">
    <cofactor evidence="3">
        <name>Co(2+)</name>
        <dbReference type="ChEBI" id="CHEBI:48828"/>
    </cofactor>
</comment>
<feature type="binding site" evidence="10">
    <location>
        <position position="181"/>
    </location>
    <ligand>
        <name>a divalent metal cation</name>
        <dbReference type="ChEBI" id="CHEBI:60240"/>
    </ligand>
</feature>
<evidence type="ECO:0000256" key="3">
    <source>
        <dbReference type="ARBA" id="ARBA00001941"/>
    </source>
</evidence>
<dbReference type="NCBIfam" id="TIGR01163">
    <property type="entry name" value="rpe"/>
    <property type="match status" value="1"/>
</dbReference>
<dbReference type="Gene3D" id="3.20.20.70">
    <property type="entry name" value="Aldolase class I"/>
    <property type="match status" value="1"/>
</dbReference>
<protein>
    <recommendedName>
        <fullName evidence="7 10">Ribulose-phosphate 3-epimerase</fullName>
        <ecNumber evidence="7 10">5.1.3.1</ecNumber>
    </recommendedName>
</protein>